<protein>
    <submittedName>
        <fullName evidence="2">Siderophore-interacting protein</fullName>
    </submittedName>
</protein>
<dbReference type="CDD" id="cd06193">
    <property type="entry name" value="siderophore_interacting"/>
    <property type="match status" value="1"/>
</dbReference>
<dbReference type="EMBL" id="BMJH01000001">
    <property type="protein sequence ID" value="GGC53377.1"/>
    <property type="molecule type" value="Genomic_DNA"/>
</dbReference>
<dbReference type="InterPro" id="IPR017938">
    <property type="entry name" value="Riboflavin_synthase-like_b-brl"/>
</dbReference>
<evidence type="ECO:0000313" key="2">
    <source>
        <dbReference type="EMBL" id="GGC53377.1"/>
    </source>
</evidence>
<dbReference type="Pfam" id="PF08021">
    <property type="entry name" value="FAD_binding_9"/>
    <property type="match status" value="1"/>
</dbReference>
<proteinExistence type="predicted"/>
<keyword evidence="3" id="KW-1185">Reference proteome</keyword>
<dbReference type="GO" id="GO:0016491">
    <property type="term" value="F:oxidoreductase activity"/>
    <property type="evidence" value="ECO:0007669"/>
    <property type="project" value="InterPro"/>
</dbReference>
<dbReference type="PANTHER" id="PTHR30157:SF0">
    <property type="entry name" value="NADPH-DEPENDENT FERRIC-CHELATE REDUCTASE"/>
    <property type="match status" value="1"/>
</dbReference>
<dbReference type="PANTHER" id="PTHR30157">
    <property type="entry name" value="FERRIC REDUCTASE, NADPH-DEPENDENT"/>
    <property type="match status" value="1"/>
</dbReference>
<evidence type="ECO:0000259" key="1">
    <source>
        <dbReference type="PROSITE" id="PS51384"/>
    </source>
</evidence>
<name>A0A916U1S5_9ACTN</name>
<feature type="domain" description="FAD-binding FR-type" evidence="1">
    <location>
        <begin position="1"/>
        <end position="122"/>
    </location>
</feature>
<dbReference type="PROSITE" id="PS51384">
    <property type="entry name" value="FAD_FR"/>
    <property type="match status" value="1"/>
</dbReference>
<reference evidence="2" key="1">
    <citation type="journal article" date="2014" name="Int. J. Syst. Evol. Microbiol.">
        <title>Complete genome sequence of Corynebacterium casei LMG S-19264T (=DSM 44701T), isolated from a smear-ripened cheese.</title>
        <authorList>
            <consortium name="US DOE Joint Genome Institute (JGI-PGF)"/>
            <person name="Walter F."/>
            <person name="Albersmeier A."/>
            <person name="Kalinowski J."/>
            <person name="Ruckert C."/>
        </authorList>
    </citation>
    <scope>NUCLEOTIDE SEQUENCE</scope>
    <source>
        <strain evidence="2">CGMCC 1.15478</strain>
    </source>
</reference>
<organism evidence="2 3">
    <name type="scientific">Hoyosella rhizosphaerae</name>
    <dbReference type="NCBI Taxonomy" id="1755582"/>
    <lineage>
        <taxon>Bacteria</taxon>
        <taxon>Bacillati</taxon>
        <taxon>Actinomycetota</taxon>
        <taxon>Actinomycetes</taxon>
        <taxon>Mycobacteriales</taxon>
        <taxon>Hoyosellaceae</taxon>
        <taxon>Hoyosella</taxon>
    </lineage>
</organism>
<dbReference type="Gene3D" id="3.40.50.80">
    <property type="entry name" value="Nucleotide-binding domain of ferredoxin-NADP reductase (FNR) module"/>
    <property type="match status" value="1"/>
</dbReference>
<dbReference type="InterPro" id="IPR039261">
    <property type="entry name" value="FNR_nucleotide-bd"/>
</dbReference>
<dbReference type="Gene3D" id="2.40.30.10">
    <property type="entry name" value="Translation factors"/>
    <property type="match status" value="1"/>
</dbReference>
<gene>
    <name evidence="2" type="ORF">GCM10011410_02160</name>
</gene>
<dbReference type="Proteomes" id="UP000641514">
    <property type="component" value="Unassembled WGS sequence"/>
</dbReference>
<dbReference type="RefSeq" id="WP_188669843.1">
    <property type="nucleotide sequence ID" value="NZ_BMJH01000001.1"/>
</dbReference>
<dbReference type="InterPro" id="IPR039374">
    <property type="entry name" value="SIP_fam"/>
</dbReference>
<dbReference type="SUPFAM" id="SSF63380">
    <property type="entry name" value="Riboflavin synthase domain-like"/>
    <property type="match status" value="1"/>
</dbReference>
<dbReference type="InterPro" id="IPR013113">
    <property type="entry name" value="SIP_FAD-bd"/>
</dbReference>
<evidence type="ECO:0000313" key="3">
    <source>
        <dbReference type="Proteomes" id="UP000641514"/>
    </source>
</evidence>
<comment type="caution">
    <text evidence="2">The sequence shown here is derived from an EMBL/GenBank/DDBJ whole genome shotgun (WGS) entry which is preliminary data.</text>
</comment>
<reference evidence="2" key="2">
    <citation type="submission" date="2020-09" db="EMBL/GenBank/DDBJ databases">
        <authorList>
            <person name="Sun Q."/>
            <person name="Zhou Y."/>
        </authorList>
    </citation>
    <scope>NUCLEOTIDE SEQUENCE</scope>
    <source>
        <strain evidence="2">CGMCC 1.15478</strain>
    </source>
</reference>
<dbReference type="InterPro" id="IPR017927">
    <property type="entry name" value="FAD-bd_FR_type"/>
</dbReference>
<accession>A0A916U1S5</accession>
<dbReference type="Pfam" id="PF04954">
    <property type="entry name" value="SIP"/>
    <property type="match status" value="1"/>
</dbReference>
<dbReference type="InterPro" id="IPR007037">
    <property type="entry name" value="SIP_rossman_dom"/>
</dbReference>
<sequence>MHGEVIATTQLTPQLVRVTLGGAGLDDFAPSPYADSYVNAFFIPRDAPYEVPFDEADVRKHAREFRPLPRRITVRSWDPERRELALDFAVHGDVGYAGSWAFNAKPGDRLQFRGPGGGYSPHSEADSYMFVGDESALPAIAVAAESVPEGRRVTIVAEVEDSAGEIELRSTGNLDIHWVHRAGRHDENLLAEAVHALPRTDGTVSAFVHGEAESIRAVRRVLLGENIVTPEYLSCSPYWRHGHTDEQWRSVKAAWVREVEAEPLGVSRL</sequence>
<dbReference type="AlphaFoldDB" id="A0A916U1S5"/>